<evidence type="ECO:0000313" key="2">
    <source>
        <dbReference type="EMBL" id="RQW11839.1"/>
    </source>
</evidence>
<dbReference type="RefSeq" id="WP_124695248.1">
    <property type="nucleotide sequence ID" value="NZ_JBHUFE010000039.1"/>
</dbReference>
<comment type="caution">
    <text evidence="2">The sequence shown here is derived from an EMBL/GenBank/DDBJ whole genome shotgun (WGS) entry which is preliminary data.</text>
</comment>
<keyword evidence="3" id="KW-1185">Reference proteome</keyword>
<dbReference type="Proteomes" id="UP000282529">
    <property type="component" value="Unassembled WGS sequence"/>
</dbReference>
<gene>
    <name evidence="2" type="ORF">EH198_09175</name>
</gene>
<dbReference type="OrthoDB" id="2667026at2"/>
<reference evidence="2 3" key="1">
    <citation type="submission" date="2018-11" db="EMBL/GenBank/DDBJ databases">
        <title>Genome sequence of strain 7197.</title>
        <authorList>
            <person name="Gao J."/>
            <person name="Sun J."/>
        </authorList>
    </citation>
    <scope>NUCLEOTIDE SEQUENCE [LARGE SCALE GENOMIC DNA]</scope>
    <source>
        <strain evidence="2 3">7197</strain>
    </source>
</reference>
<name>A0A3N9P7S1_9BACL</name>
<feature type="compositionally biased region" description="Basic and acidic residues" evidence="1">
    <location>
        <begin position="42"/>
        <end position="60"/>
    </location>
</feature>
<dbReference type="EMBL" id="RQPI01000004">
    <property type="protein sequence ID" value="RQW11839.1"/>
    <property type="molecule type" value="Genomic_DNA"/>
</dbReference>
<feature type="region of interest" description="Disordered" evidence="1">
    <location>
        <begin position="38"/>
        <end position="72"/>
    </location>
</feature>
<proteinExistence type="predicted"/>
<protein>
    <submittedName>
        <fullName evidence="2">Uncharacterized protein</fullName>
    </submittedName>
</protein>
<dbReference type="AlphaFoldDB" id="A0A3N9P7S1"/>
<evidence type="ECO:0000256" key="1">
    <source>
        <dbReference type="SAM" id="MobiDB-lite"/>
    </source>
</evidence>
<evidence type="ECO:0000313" key="3">
    <source>
        <dbReference type="Proteomes" id="UP000282529"/>
    </source>
</evidence>
<sequence length="72" mass="7659">MAKKKFEVKSDFLDAETGKIVQKGDVFEADEERVPVLQDADVIGKEAKTKADKGDNKSDSGGDAGADDSKKG</sequence>
<accession>A0A3N9P7S1</accession>
<organism evidence="2 3">
    <name type="scientific">Paenibacillus rhizophilus</name>
    <dbReference type="NCBI Taxonomy" id="1850366"/>
    <lineage>
        <taxon>Bacteria</taxon>
        <taxon>Bacillati</taxon>
        <taxon>Bacillota</taxon>
        <taxon>Bacilli</taxon>
        <taxon>Bacillales</taxon>
        <taxon>Paenibacillaceae</taxon>
        <taxon>Paenibacillus</taxon>
    </lineage>
</organism>